<accession>A0A024G0P0</accession>
<keyword evidence="10" id="KW-1185">Reference proteome</keyword>
<feature type="binding site" evidence="5">
    <location>
        <position position="681"/>
    </location>
    <ligand>
        <name>Zn(2+)</name>
        <dbReference type="ChEBI" id="CHEBI:29105"/>
        <label>1</label>
    </ligand>
</feature>
<evidence type="ECO:0000313" key="10">
    <source>
        <dbReference type="Proteomes" id="UP000053237"/>
    </source>
</evidence>
<dbReference type="Proteomes" id="UP000053237">
    <property type="component" value="Unassembled WGS sequence"/>
</dbReference>
<evidence type="ECO:0000256" key="5">
    <source>
        <dbReference type="PIRSR" id="PIRSR623088-3"/>
    </source>
</evidence>
<dbReference type="FunCoup" id="A0A024G0P0">
    <property type="interactions" value="14"/>
</dbReference>
<evidence type="ECO:0000256" key="3">
    <source>
        <dbReference type="PIRSR" id="PIRSR623088-1"/>
    </source>
</evidence>
<comment type="cofactor">
    <cofactor evidence="6">
        <name>a divalent metal cation</name>
        <dbReference type="ChEBI" id="CHEBI:60240"/>
    </cofactor>
    <text evidence="6">Binds 2 divalent metal cations per subunit. Site 1 may preferentially bind zinc ions, while site 2 has a preference for magnesium and/or manganese ions.</text>
</comment>
<feature type="binding site" evidence="5">
    <location>
        <position position="570"/>
    </location>
    <ligand>
        <name>Zn(2+)</name>
        <dbReference type="ChEBI" id="CHEBI:29105"/>
        <label>1</label>
    </ligand>
</feature>
<feature type="transmembrane region" description="Helical" evidence="7">
    <location>
        <begin position="134"/>
        <end position="154"/>
    </location>
</feature>
<evidence type="ECO:0000256" key="4">
    <source>
        <dbReference type="PIRSR" id="PIRSR623088-2"/>
    </source>
</evidence>
<feature type="binding site" evidence="4">
    <location>
        <position position="681"/>
    </location>
    <ligand>
        <name>AMP</name>
        <dbReference type="ChEBI" id="CHEBI:456215"/>
    </ligand>
</feature>
<keyword evidence="7" id="KW-0812">Transmembrane</keyword>
<dbReference type="InterPro" id="IPR002073">
    <property type="entry name" value="PDEase_catalytic_dom"/>
</dbReference>
<keyword evidence="1 5" id="KW-0479">Metal-binding</keyword>
<keyword evidence="7" id="KW-1133">Transmembrane helix</keyword>
<feature type="transmembrane region" description="Helical" evidence="7">
    <location>
        <begin position="232"/>
        <end position="254"/>
    </location>
</feature>
<feature type="binding site" evidence="5">
    <location>
        <position position="571"/>
    </location>
    <ligand>
        <name>Zn(2+)</name>
        <dbReference type="ChEBI" id="CHEBI:29105"/>
        <label>2</label>
    </ligand>
</feature>
<evidence type="ECO:0000256" key="2">
    <source>
        <dbReference type="ARBA" id="ARBA00022801"/>
    </source>
</evidence>
<evidence type="ECO:0000256" key="1">
    <source>
        <dbReference type="ARBA" id="ARBA00022723"/>
    </source>
</evidence>
<evidence type="ECO:0000259" key="8">
    <source>
        <dbReference type="PROSITE" id="PS51845"/>
    </source>
</evidence>
<comment type="similarity">
    <text evidence="6">Belongs to the cyclic nucleotide phosphodiesterase family.</text>
</comment>
<sequence length="786" mass="90757">MHPWFCYFYNVAFERDYQAFQRRQRKGLDHFYMLALLAVAILFTAATLMKGVGETIDDFCIHMLVNIGRVPLEMATFLVKESDTAKHNVKFLQNFIGFSWIAYAVAFAISIFTWRRKTQVVRVFRVSGIHLNQFQLIFLLYFQFAMYPLISQIISIITTLVDGVDQIFEGLNRTIMAAGMISAPPSVIATIQYYLEVYHQNFIVLGLVYLDILYFFLLFVLSIAAGLFRLQYIYFLFLTVETTLLILGISIWYYRYFVERWFMFAIYAATVALLLRGAWELDVYCRREYLSSMNLVNENRRLSDQNITMKEELSGKLQYQLHYEMGDILRILCQLKVKIPANDRREIDKIITALVTNEDLFEVTLDASLAEHEEEVQGWLHMMTHKDKFPNVYTVGAGKGNDGQPERQFIQTKRGSTGNHRLCRTEYSRRMSHVSDNGMGYENTGEIINDFFSKEPKEERETLARSLYTTIKSEFYVDIFQLAERCESPLQAVLITCFEVNNLISELSLDLGKVHAFAASVENHYFKRNPYHNSLHASAVVADMNFYLRRIHFNLDHTVILVGLIVAAAHDISHPGVSNGFLISTRSKLAITYSDDSILERMHLAELYRILSHEKYDLFSHMDTSAKSEMRKLVIQMILATDLSRLFSHITKLKSKGFAVTEESRGLEVGLIMETLLMLSDLGHTAKPFAYHVNWANRITEEFFRQGEAEERNELPISPLCDRKQGNLPKSQATFLSLLAMPLFETANEAFEIDNFNEVLSALKGNIRSWQEMIEKGEKSHDIIKS</sequence>
<feature type="transmembrane region" description="Helical" evidence="7">
    <location>
        <begin position="174"/>
        <end position="195"/>
    </location>
</feature>
<dbReference type="InterPro" id="IPR023088">
    <property type="entry name" value="PDEase"/>
</dbReference>
<feature type="active site" description="Proton donor" evidence="3">
    <location>
        <position position="532"/>
    </location>
</feature>
<dbReference type="GO" id="GO:0046872">
    <property type="term" value="F:metal ion binding"/>
    <property type="evidence" value="ECO:0007669"/>
    <property type="project" value="UniProtKB-KW"/>
</dbReference>
<feature type="binding site" evidence="4">
    <location>
        <position position="732"/>
    </location>
    <ligand>
        <name>AMP</name>
        <dbReference type="ChEBI" id="CHEBI:456215"/>
    </ligand>
</feature>
<feature type="transmembrane region" description="Helical" evidence="7">
    <location>
        <begin position="95"/>
        <end position="114"/>
    </location>
</feature>
<keyword evidence="7" id="KW-0472">Membrane</keyword>
<dbReference type="PROSITE" id="PS00126">
    <property type="entry name" value="PDEASE_I_1"/>
    <property type="match status" value="1"/>
</dbReference>
<gene>
    <name evidence="9" type="ORF">BN9_009240</name>
</gene>
<dbReference type="PANTHER" id="PTHR11347">
    <property type="entry name" value="CYCLIC NUCLEOTIDE PHOSPHODIESTERASE"/>
    <property type="match status" value="1"/>
</dbReference>
<dbReference type="InParanoid" id="A0A024G0P0"/>
<proteinExistence type="inferred from homology"/>
<evidence type="ECO:0000256" key="6">
    <source>
        <dbReference type="RuleBase" id="RU363067"/>
    </source>
</evidence>
<dbReference type="SUPFAM" id="SSF109604">
    <property type="entry name" value="HD-domain/PDEase-like"/>
    <property type="match status" value="1"/>
</dbReference>
<reference evidence="9 10" key="1">
    <citation type="submission" date="2012-05" db="EMBL/GenBank/DDBJ databases">
        <title>Recombination and specialization in a pathogen metapopulation.</title>
        <authorList>
            <person name="Gardiner A."/>
            <person name="Kemen E."/>
            <person name="Schultz-Larsen T."/>
            <person name="MacLean D."/>
            <person name="Van Oosterhout C."/>
            <person name="Jones J.D.G."/>
        </authorList>
    </citation>
    <scope>NUCLEOTIDE SEQUENCE [LARGE SCALE GENOMIC DNA]</scope>
    <source>
        <strain evidence="9 10">Ac Nc2</strain>
    </source>
</reference>
<feature type="binding site" evidence="4">
    <location>
        <position position="571"/>
    </location>
    <ligand>
        <name>AMP</name>
        <dbReference type="ChEBI" id="CHEBI:456215"/>
    </ligand>
</feature>
<dbReference type="InterPro" id="IPR023174">
    <property type="entry name" value="PDEase_CS"/>
</dbReference>
<feature type="binding site" evidence="4">
    <location>
        <begin position="532"/>
        <end position="536"/>
    </location>
    <ligand>
        <name>AMP</name>
        <dbReference type="ChEBI" id="CHEBI:456215"/>
    </ligand>
</feature>
<dbReference type="InterPro" id="IPR036971">
    <property type="entry name" value="PDEase_catalytic_dom_sf"/>
</dbReference>
<feature type="transmembrane region" description="Helical" evidence="7">
    <location>
        <begin position="31"/>
        <end position="49"/>
    </location>
</feature>
<dbReference type="Gene3D" id="1.10.1300.10">
    <property type="entry name" value="3'5'-cyclic nucleotide phosphodiesterase, catalytic domain"/>
    <property type="match status" value="1"/>
</dbReference>
<dbReference type="AlphaFoldDB" id="A0A024G0P0"/>
<keyword evidence="2 6" id="KW-0378">Hydrolase</keyword>
<evidence type="ECO:0000313" key="9">
    <source>
        <dbReference type="EMBL" id="CCI40140.1"/>
    </source>
</evidence>
<feature type="binding site" evidence="5">
    <location>
        <position position="536"/>
    </location>
    <ligand>
        <name>Zn(2+)</name>
        <dbReference type="ChEBI" id="CHEBI:29105"/>
        <label>1</label>
    </ligand>
</feature>
<dbReference type="GO" id="GO:0007165">
    <property type="term" value="P:signal transduction"/>
    <property type="evidence" value="ECO:0007669"/>
    <property type="project" value="InterPro"/>
</dbReference>
<feature type="binding site" evidence="5">
    <location>
        <position position="571"/>
    </location>
    <ligand>
        <name>Zn(2+)</name>
        <dbReference type="ChEBI" id="CHEBI:29105"/>
        <label>1</label>
    </ligand>
</feature>
<dbReference type="GO" id="GO:0004114">
    <property type="term" value="F:3',5'-cyclic-nucleotide phosphodiesterase activity"/>
    <property type="evidence" value="ECO:0007669"/>
    <property type="project" value="InterPro"/>
</dbReference>
<dbReference type="Pfam" id="PF00233">
    <property type="entry name" value="PDEase_I"/>
    <property type="match status" value="1"/>
</dbReference>
<dbReference type="PRINTS" id="PR00387">
    <property type="entry name" value="PDIESTERASE1"/>
</dbReference>
<protein>
    <recommendedName>
        <fullName evidence="6">Phosphodiesterase</fullName>
        <ecNumber evidence="6">3.1.4.-</ecNumber>
    </recommendedName>
</protein>
<dbReference type="PROSITE" id="PS51845">
    <property type="entry name" value="PDEASE_I_2"/>
    <property type="match status" value="1"/>
</dbReference>
<dbReference type="EC" id="3.1.4.-" evidence="6"/>
<organism evidence="9 10">
    <name type="scientific">Albugo candida</name>
    <dbReference type="NCBI Taxonomy" id="65357"/>
    <lineage>
        <taxon>Eukaryota</taxon>
        <taxon>Sar</taxon>
        <taxon>Stramenopiles</taxon>
        <taxon>Oomycota</taxon>
        <taxon>Peronosporomycetes</taxon>
        <taxon>Albuginales</taxon>
        <taxon>Albuginaceae</taxon>
        <taxon>Albugo</taxon>
    </lineage>
</organism>
<dbReference type="STRING" id="65357.A0A024G0P0"/>
<feature type="domain" description="PDEase" evidence="8">
    <location>
        <begin position="456"/>
        <end position="777"/>
    </location>
</feature>
<dbReference type="EMBL" id="CAIX01000006">
    <property type="protein sequence ID" value="CCI40140.1"/>
    <property type="molecule type" value="Genomic_DNA"/>
</dbReference>
<dbReference type="OrthoDB" id="546632at2759"/>
<evidence type="ECO:0000256" key="7">
    <source>
        <dbReference type="SAM" id="Phobius"/>
    </source>
</evidence>
<feature type="transmembrane region" description="Helical" evidence="7">
    <location>
        <begin position="202"/>
        <end position="226"/>
    </location>
</feature>
<name>A0A024G0P0_9STRA</name>
<comment type="caution">
    <text evidence="9">The sequence shown here is derived from an EMBL/GenBank/DDBJ whole genome shotgun (WGS) entry which is preliminary data.</text>
</comment>
<feature type="transmembrane region" description="Helical" evidence="7">
    <location>
        <begin position="261"/>
        <end position="279"/>
    </location>
</feature>